<evidence type="ECO:0000313" key="8">
    <source>
        <dbReference type="Proteomes" id="UP000615026"/>
    </source>
</evidence>
<keyword evidence="8" id="KW-1185">Reference proteome</keyword>
<dbReference type="GO" id="GO:0016887">
    <property type="term" value="F:ATP hydrolysis activity"/>
    <property type="evidence" value="ECO:0007669"/>
    <property type="project" value="InterPro"/>
</dbReference>
<dbReference type="Gene3D" id="1.10.3710.10">
    <property type="entry name" value="DNA polymerase III clamp loader subunits, C-terminal domain"/>
    <property type="match status" value="1"/>
</dbReference>
<dbReference type="CDD" id="cd00009">
    <property type="entry name" value="AAA"/>
    <property type="match status" value="1"/>
</dbReference>
<comment type="function">
    <text evidence="1">DNA-dependent ATPase that plays important roles in cellular responses to stalled DNA replication processes.</text>
</comment>
<dbReference type="SMART" id="SM00382">
    <property type="entry name" value="AAA"/>
    <property type="match status" value="1"/>
</dbReference>
<keyword evidence="3" id="KW-0235">DNA replication</keyword>
<dbReference type="InterPro" id="IPR029063">
    <property type="entry name" value="SAM-dependent_MTases_sf"/>
</dbReference>
<dbReference type="InterPro" id="IPR021886">
    <property type="entry name" value="MgsA_C"/>
</dbReference>
<keyword evidence="5" id="KW-0067">ATP-binding</keyword>
<name>A0A929FA72_LEPEC</name>
<dbReference type="NCBIfam" id="NF009881">
    <property type="entry name" value="PRK13341.1-2"/>
    <property type="match status" value="1"/>
</dbReference>
<evidence type="ECO:0000256" key="5">
    <source>
        <dbReference type="ARBA" id="ARBA00022840"/>
    </source>
</evidence>
<reference evidence="7" key="1">
    <citation type="submission" date="2020-10" db="EMBL/GenBank/DDBJ databases">
        <authorList>
            <person name="Castelo-Branco R."/>
            <person name="Eusebio N."/>
            <person name="Adriana R."/>
            <person name="Vieira A."/>
            <person name="Brugerolle De Fraissinette N."/>
            <person name="Rezende De Castro R."/>
            <person name="Schneider M.P."/>
            <person name="Vasconcelos V."/>
            <person name="Leao P.N."/>
        </authorList>
    </citation>
    <scope>NUCLEOTIDE SEQUENCE</scope>
    <source>
        <strain evidence="7">LEGE 11479</strain>
    </source>
</reference>
<dbReference type="GO" id="GO:0006261">
    <property type="term" value="P:DNA-templated DNA replication"/>
    <property type="evidence" value="ECO:0007669"/>
    <property type="project" value="TreeGrafter"/>
</dbReference>
<organism evidence="7 8">
    <name type="scientific">Leptolyngbya cf. ectocarpi LEGE 11479</name>
    <dbReference type="NCBI Taxonomy" id="1828722"/>
    <lineage>
        <taxon>Bacteria</taxon>
        <taxon>Bacillati</taxon>
        <taxon>Cyanobacteriota</taxon>
        <taxon>Cyanophyceae</taxon>
        <taxon>Leptolyngbyales</taxon>
        <taxon>Leptolyngbyaceae</taxon>
        <taxon>Leptolyngbya group</taxon>
        <taxon>Leptolyngbya</taxon>
    </lineage>
</organism>
<evidence type="ECO:0000256" key="3">
    <source>
        <dbReference type="ARBA" id="ARBA00022705"/>
    </source>
</evidence>
<dbReference type="Gene3D" id="1.20.272.10">
    <property type="match status" value="1"/>
</dbReference>
<evidence type="ECO:0000313" key="7">
    <source>
        <dbReference type="EMBL" id="MBE9068242.1"/>
    </source>
</evidence>
<dbReference type="Gene3D" id="3.40.50.300">
    <property type="entry name" value="P-loop containing nucleotide triphosphate hydrolases"/>
    <property type="match status" value="1"/>
</dbReference>
<comment type="caution">
    <text evidence="7">The sequence shown here is derived from an EMBL/GenBank/DDBJ whole genome shotgun (WGS) entry which is preliminary data.</text>
</comment>
<dbReference type="FunFam" id="3.40.50.300:FF:000137">
    <property type="entry name" value="Replication-associated recombination protein A"/>
    <property type="match status" value="1"/>
</dbReference>
<evidence type="ECO:0000256" key="4">
    <source>
        <dbReference type="ARBA" id="ARBA00022741"/>
    </source>
</evidence>
<dbReference type="PANTHER" id="PTHR13779:SF7">
    <property type="entry name" value="ATPASE WRNIP1"/>
    <property type="match status" value="1"/>
</dbReference>
<dbReference type="SUPFAM" id="SSF53335">
    <property type="entry name" value="S-adenosyl-L-methionine-dependent methyltransferases"/>
    <property type="match status" value="1"/>
</dbReference>
<dbReference type="AlphaFoldDB" id="A0A929FA72"/>
<comment type="similarity">
    <text evidence="2">Belongs to the AAA ATPase family. RarA/MGS1/WRNIP1 subfamily.</text>
</comment>
<protein>
    <submittedName>
        <fullName evidence="7">AAA family ATPase</fullName>
    </submittedName>
</protein>
<dbReference type="InterPro" id="IPR032423">
    <property type="entry name" value="AAA_assoc_2"/>
</dbReference>
<dbReference type="GO" id="GO:0005524">
    <property type="term" value="F:ATP binding"/>
    <property type="evidence" value="ECO:0007669"/>
    <property type="project" value="UniProtKB-KW"/>
</dbReference>
<dbReference type="Pfam" id="PF16193">
    <property type="entry name" value="AAA_assoc_2"/>
    <property type="match status" value="1"/>
</dbReference>
<dbReference type="RefSeq" id="WP_193994189.1">
    <property type="nucleotide sequence ID" value="NZ_JADEXP010000151.1"/>
</dbReference>
<sequence length="736" mass="81928">MDLFEQHRQALLDQEAPLAARMRPRNLDEYVGQDAIVGPGRLLRRAIQADQLSSLLFYGPPGTGKTTLAQVIANTTKAHFIAINAVLAGVKDIRGAIATAQDLRGQQGQRTILFVDEVHRFNKSQQDALLPWVENGTVILIGATTENPYFEVNKALVSRSRVFQLKPLGPDDLHNIVQQTLADRERGYGDRTIHIDDNALDHLVNVANGDARALLNALELAVETTPPATPITLAVAEESIQQRAVLYDKEGDVHFDTISAFIKSLRGSDPDAALYWLARMVYAGEDPRFIFRRMVIFAGEDVGLADPNAMVVANSCAQAFDRVGMPEGRYPLAQAALYLATCPKSNSVMGFFDALATVEKEREADVPNPLRDANRDKKEFGHGQGYLYPHAYRDHWVEQQYLPTGLQGKVFYQPSNQGYEDTIRLEVTRKREAQLAAVMEMDLPEVLTFGPPDRAQEQWLQRTMGNMGEQLRQVCDRIYATLSPQRHHVLLDLNAGLLTWEGLRQVPEGGVYACAHTPEIYRSLTAQAQTLTDLARPIFLSTPLETLPATLTTQASEIVFDGIVGRNALKAVTNRPTLLKQLANHLAASGQIVLAETIPFRTLRLYSLLPDHALSPQLFQQLQQAENSLYENNHRQWDLESIPTWFDSTGLTATVELIEIPTELPLTPQLKTRWFSPSSTYITHLANSLTAEDLQTVRQAYLRWLGNPSASPQSQSTIPWQTSIALITAKTLPKNP</sequence>
<evidence type="ECO:0000256" key="1">
    <source>
        <dbReference type="ARBA" id="ARBA00002393"/>
    </source>
</evidence>
<dbReference type="InterPro" id="IPR008921">
    <property type="entry name" value="DNA_pol3_clamp-load_cplx_C"/>
</dbReference>
<dbReference type="InterPro" id="IPR003959">
    <property type="entry name" value="ATPase_AAA_core"/>
</dbReference>
<dbReference type="GO" id="GO:0017116">
    <property type="term" value="F:single-stranded DNA helicase activity"/>
    <property type="evidence" value="ECO:0007669"/>
    <property type="project" value="TreeGrafter"/>
</dbReference>
<dbReference type="InterPro" id="IPR003593">
    <property type="entry name" value="AAA+_ATPase"/>
</dbReference>
<dbReference type="SUPFAM" id="SSF52540">
    <property type="entry name" value="P-loop containing nucleoside triphosphate hydrolases"/>
    <property type="match status" value="1"/>
</dbReference>
<dbReference type="CDD" id="cd18139">
    <property type="entry name" value="HLD_clamp_RarA"/>
    <property type="match status" value="1"/>
</dbReference>
<dbReference type="Gene3D" id="1.10.8.60">
    <property type="match status" value="1"/>
</dbReference>
<dbReference type="NCBIfam" id="NF009883">
    <property type="entry name" value="PRK13341.1-4"/>
    <property type="match status" value="1"/>
</dbReference>
<gene>
    <name evidence="7" type="ORF">IQ260_16445</name>
</gene>
<dbReference type="GO" id="GO:0003677">
    <property type="term" value="F:DNA binding"/>
    <property type="evidence" value="ECO:0007669"/>
    <property type="project" value="InterPro"/>
</dbReference>
<dbReference type="FunFam" id="1.20.272.10:FF:000001">
    <property type="entry name" value="Putative AAA family ATPase"/>
    <property type="match status" value="1"/>
</dbReference>
<evidence type="ECO:0000259" key="6">
    <source>
        <dbReference type="SMART" id="SM00382"/>
    </source>
</evidence>
<dbReference type="InterPro" id="IPR051314">
    <property type="entry name" value="AAA_ATPase_RarA/MGS1/WRNIP1"/>
</dbReference>
<accession>A0A929FA72</accession>
<dbReference type="GO" id="GO:0000731">
    <property type="term" value="P:DNA synthesis involved in DNA repair"/>
    <property type="evidence" value="ECO:0007669"/>
    <property type="project" value="TreeGrafter"/>
</dbReference>
<dbReference type="Pfam" id="PF12002">
    <property type="entry name" value="MgsA_C"/>
    <property type="match status" value="1"/>
</dbReference>
<dbReference type="InterPro" id="IPR027417">
    <property type="entry name" value="P-loop_NTPase"/>
</dbReference>
<keyword evidence="4" id="KW-0547">Nucleotide-binding</keyword>
<dbReference type="GO" id="GO:0008047">
    <property type="term" value="F:enzyme activator activity"/>
    <property type="evidence" value="ECO:0007669"/>
    <property type="project" value="TreeGrafter"/>
</dbReference>
<dbReference type="Pfam" id="PF00004">
    <property type="entry name" value="AAA"/>
    <property type="match status" value="1"/>
</dbReference>
<proteinExistence type="inferred from homology"/>
<dbReference type="EMBL" id="JADEXP010000151">
    <property type="protein sequence ID" value="MBE9068242.1"/>
    <property type="molecule type" value="Genomic_DNA"/>
</dbReference>
<dbReference type="SUPFAM" id="SSF48019">
    <property type="entry name" value="post-AAA+ oligomerization domain-like"/>
    <property type="match status" value="1"/>
</dbReference>
<dbReference type="PANTHER" id="PTHR13779">
    <property type="entry name" value="WERNER HELICASE-INTERACTING PROTEIN 1 FAMILY MEMBER"/>
    <property type="match status" value="1"/>
</dbReference>
<evidence type="ECO:0000256" key="2">
    <source>
        <dbReference type="ARBA" id="ARBA00008959"/>
    </source>
</evidence>
<dbReference type="Proteomes" id="UP000615026">
    <property type="component" value="Unassembled WGS sequence"/>
</dbReference>
<feature type="domain" description="AAA+ ATPase" evidence="6">
    <location>
        <begin position="51"/>
        <end position="172"/>
    </location>
</feature>